<evidence type="ECO:0000256" key="1">
    <source>
        <dbReference type="ARBA" id="ARBA00022679"/>
    </source>
</evidence>
<dbReference type="HOGENOM" id="CLU_123235_1_2_9"/>
<feature type="domain" description="PTS EIIA type-4" evidence="2">
    <location>
        <begin position="10"/>
        <end position="136"/>
    </location>
</feature>
<dbReference type="InterPro" id="IPR036662">
    <property type="entry name" value="PTS_EIIA_man-typ_sf"/>
</dbReference>
<keyword evidence="1" id="KW-0808">Transferase</keyword>
<dbReference type="InterPro" id="IPR004701">
    <property type="entry name" value="PTS_EIIA_man-typ"/>
</dbReference>
<dbReference type="SUPFAM" id="SSF53062">
    <property type="entry name" value="PTS system fructose IIA component-like"/>
    <property type="match status" value="1"/>
</dbReference>
<accession>C2JUP8</accession>
<gene>
    <name evidence="3" type="ORF">HMPREF0539_0632</name>
</gene>
<dbReference type="EMBL" id="ACIZ01000022">
    <property type="protein sequence ID" value="EEN81308.1"/>
    <property type="molecule type" value="Genomic_DNA"/>
</dbReference>
<comment type="caution">
    <text evidence="3">The sequence shown here is derived from an EMBL/GenBank/DDBJ whole genome shotgun (WGS) entry which is preliminary data.</text>
</comment>
<dbReference type="Proteomes" id="UP000004525">
    <property type="component" value="Unassembled WGS sequence"/>
</dbReference>
<dbReference type="AlphaFoldDB" id="C2JUP8"/>
<proteinExistence type="predicted"/>
<protein>
    <submittedName>
        <fullName evidence="3">PTS system fructose IIA component</fullName>
    </submittedName>
</protein>
<sequence>MKMEDVEQMNYAMAIVGHGRYPEGVLSALKLLIGTTEGMTAFNLDENTTHERFEQCLNDFLKENKHAIIFADMTGGAPHQIVSRLIIEKNQPHQYIISSAPLNLILDLYAKNMSGFEDNAIEETLRHTVELSKQLIEILPDRMKTNSTKVPIPNAAPDEGDGI</sequence>
<evidence type="ECO:0000313" key="3">
    <source>
        <dbReference type="EMBL" id="EEN81308.1"/>
    </source>
</evidence>
<dbReference type="PROSITE" id="PS51096">
    <property type="entry name" value="PTS_EIIA_TYPE_4"/>
    <property type="match status" value="1"/>
</dbReference>
<dbReference type="Gene3D" id="3.40.50.510">
    <property type="entry name" value="Phosphotransferase system, mannose-type IIA component"/>
    <property type="match status" value="1"/>
</dbReference>
<dbReference type="GO" id="GO:0016740">
    <property type="term" value="F:transferase activity"/>
    <property type="evidence" value="ECO:0007669"/>
    <property type="project" value="UniProtKB-KW"/>
</dbReference>
<evidence type="ECO:0000259" key="2">
    <source>
        <dbReference type="PROSITE" id="PS51096"/>
    </source>
</evidence>
<name>C2JUP8_LACRM</name>
<dbReference type="GO" id="GO:0009401">
    <property type="term" value="P:phosphoenolpyruvate-dependent sugar phosphotransferase system"/>
    <property type="evidence" value="ECO:0007669"/>
    <property type="project" value="InterPro"/>
</dbReference>
<evidence type="ECO:0000313" key="4">
    <source>
        <dbReference type="Proteomes" id="UP000004525"/>
    </source>
</evidence>
<dbReference type="PANTHER" id="PTHR33799:SF1">
    <property type="entry name" value="PTS SYSTEM MANNOSE-SPECIFIC EIIAB COMPONENT-RELATED"/>
    <property type="match status" value="1"/>
</dbReference>
<dbReference type="Pfam" id="PF03610">
    <property type="entry name" value="EIIA-man"/>
    <property type="match status" value="1"/>
</dbReference>
<dbReference type="PANTHER" id="PTHR33799">
    <property type="entry name" value="PTS PERMEASE-RELATED-RELATED"/>
    <property type="match status" value="1"/>
</dbReference>
<keyword evidence="4" id="KW-1185">Reference proteome</keyword>
<dbReference type="InterPro" id="IPR051471">
    <property type="entry name" value="Bacterial_PTS_sugar_comp"/>
</dbReference>
<reference evidence="3" key="1">
    <citation type="submission" date="2009-01" db="EMBL/GenBank/DDBJ databases">
        <authorList>
            <person name="Qin X."/>
            <person name="Bachman B."/>
            <person name="Battles P."/>
            <person name="Bell A."/>
            <person name="Bess C."/>
            <person name="Bickham C."/>
            <person name="Chaboub L."/>
            <person name="Chen D."/>
            <person name="Coyle M."/>
            <person name="Deiros D.R."/>
            <person name="Dinh H."/>
            <person name="Forbes L."/>
            <person name="Fowler G."/>
            <person name="Francisco L."/>
            <person name="Fu Q."/>
            <person name="Gubbala S."/>
            <person name="Hale W."/>
            <person name="Han Y."/>
            <person name="Hemphill L."/>
            <person name="Highlander S.K."/>
            <person name="Hirani K."/>
            <person name="Hogues M."/>
            <person name="Jackson L."/>
            <person name="Jakkamsetti A."/>
            <person name="Javaid M."/>
            <person name="Jiang H."/>
            <person name="Korchina V."/>
            <person name="Kovar C."/>
            <person name="Lara F."/>
            <person name="Lee S."/>
            <person name="Mata R."/>
            <person name="Mathew T."/>
            <person name="Moen C."/>
            <person name="Morales K."/>
            <person name="Munidasa M."/>
            <person name="Nazareth L."/>
            <person name="Ngo R."/>
            <person name="Nguyen L."/>
            <person name="Okwuonu G."/>
            <person name="Ongeri F."/>
            <person name="Patil S."/>
            <person name="Petrosino J."/>
            <person name="Pham C."/>
            <person name="Pham P."/>
            <person name="Pu L.-L."/>
            <person name="Puazo M."/>
            <person name="Raj R."/>
            <person name="Reid J."/>
            <person name="Rouhana J."/>
            <person name="Saada N."/>
            <person name="Shang Y."/>
            <person name="Simmons D."/>
            <person name="Thornton R."/>
            <person name="Warren J."/>
            <person name="Weissenberger G."/>
            <person name="Zhang J."/>
            <person name="Zhang L."/>
            <person name="Zhou C."/>
            <person name="Zhu D."/>
            <person name="Muzny D."/>
            <person name="Worley K."/>
            <person name="Gibbs R."/>
        </authorList>
    </citation>
    <scope>NUCLEOTIDE SEQUENCE [LARGE SCALE GENOMIC DNA]</scope>
    <source>
        <strain evidence="3">LMS2-1</strain>
    </source>
</reference>
<dbReference type="GO" id="GO:0016020">
    <property type="term" value="C:membrane"/>
    <property type="evidence" value="ECO:0007669"/>
    <property type="project" value="InterPro"/>
</dbReference>
<organism evidence="3 4">
    <name type="scientific">Lacticaseibacillus rhamnosus (strain LMS2-1)</name>
    <dbReference type="NCBI Taxonomy" id="525361"/>
    <lineage>
        <taxon>Bacteria</taxon>
        <taxon>Bacillati</taxon>
        <taxon>Bacillota</taxon>
        <taxon>Bacilli</taxon>
        <taxon>Lactobacillales</taxon>
        <taxon>Lactobacillaceae</taxon>
        <taxon>Lacticaseibacillus</taxon>
    </lineage>
</organism>